<reference evidence="1 2" key="1">
    <citation type="journal article" date="2021" name="Front. Genet.">
        <title>Chromosome-Level Genome Assembly Reveals Significant Gene Expansion in the Toll and IMD Signaling Pathways of Dendrolimus kikuchii.</title>
        <authorList>
            <person name="Zhou J."/>
            <person name="Wu P."/>
            <person name="Xiong Z."/>
            <person name="Liu N."/>
            <person name="Zhao N."/>
            <person name="Ji M."/>
            <person name="Qiu Y."/>
            <person name="Yang B."/>
        </authorList>
    </citation>
    <scope>NUCLEOTIDE SEQUENCE [LARGE SCALE GENOMIC DNA]</scope>
    <source>
        <strain evidence="1">Ann1</strain>
    </source>
</reference>
<keyword evidence="2" id="KW-1185">Reference proteome</keyword>
<comment type="caution">
    <text evidence="1">The sequence shown here is derived from an EMBL/GenBank/DDBJ whole genome shotgun (WGS) entry which is preliminary data.</text>
</comment>
<accession>A0ACC1DJK1</accession>
<evidence type="ECO:0000313" key="2">
    <source>
        <dbReference type="Proteomes" id="UP000824533"/>
    </source>
</evidence>
<dbReference type="EMBL" id="CM034387">
    <property type="protein sequence ID" value="KAJ0184154.1"/>
    <property type="molecule type" value="Genomic_DNA"/>
</dbReference>
<organism evidence="1 2">
    <name type="scientific">Dendrolimus kikuchii</name>
    <dbReference type="NCBI Taxonomy" id="765133"/>
    <lineage>
        <taxon>Eukaryota</taxon>
        <taxon>Metazoa</taxon>
        <taxon>Ecdysozoa</taxon>
        <taxon>Arthropoda</taxon>
        <taxon>Hexapoda</taxon>
        <taxon>Insecta</taxon>
        <taxon>Pterygota</taxon>
        <taxon>Neoptera</taxon>
        <taxon>Endopterygota</taxon>
        <taxon>Lepidoptera</taxon>
        <taxon>Glossata</taxon>
        <taxon>Ditrysia</taxon>
        <taxon>Bombycoidea</taxon>
        <taxon>Lasiocampidae</taxon>
        <taxon>Dendrolimus</taxon>
    </lineage>
</organism>
<proteinExistence type="predicted"/>
<gene>
    <name evidence="1" type="ORF">K1T71_000577</name>
</gene>
<protein>
    <submittedName>
        <fullName evidence="1">Uncharacterized protein</fullName>
    </submittedName>
</protein>
<sequence length="688" mass="78031">MNVQEASEVCKNKLITENFKINSGNNATKRKQEDAITNNFKLKMNPYSLDFSKPLSPISPKEPKRRVLGEIQNSIFQKSPLIDRLKSLNSPINQKTFTNNVSNLLSPKLKSPIPIFSSPKVNSPNTPKVNFSNSPKPCSSRTLERSDKRPRSLKRNLKISKIFEERTKFKMSNKENTEPALSETFMNIEVEEDARDCNFGGRYGTEKKWRIAKLDFTDALKTSMSDTLVPETSLDPDEDVASLQDLETEFEADNFDMCTKYEIISTDSPDIISSLNFSGAFQSPKSSSQLFGHSLTVLGQNQVHSSQNEIYSDQSTSYSSQSQVFSSQSQVFSGQNQGYKTTHTPTRLRHEKSDSSIGSMASTPCKVRFPSESMASMESGFISELEEPFLEIEESNSPKISNFKDLLSGQIKSNILLKKPLQNISRSLSFNPERPKLLFSITESTEKKIKKRTDETDVEVSNKRRKSNCGSPEVLRPMLQRAFSENNASIMSALARSAAEPDLIGDFSQPFALPLTSGNHSDLKSISSDTLAELLKGQYDDTIKEYQVIDCRYPYEFEGGHIVGALNMYTPSQVLSLVERPLQVRQPEDRRSILVFHCEFSLERGPKLSRYLRSSDREHNKDNYPSLHYPEVYLLHEGYRAFYQRHPELCTPVGYTAMLDPKHSHLLRKHRSLRPPSTQGVRRNRLLM</sequence>
<evidence type="ECO:0000313" key="1">
    <source>
        <dbReference type="EMBL" id="KAJ0184154.1"/>
    </source>
</evidence>
<name>A0ACC1DJK1_9NEOP</name>
<dbReference type="Proteomes" id="UP000824533">
    <property type="component" value="Linkage Group LG01"/>
</dbReference>